<evidence type="ECO:0000313" key="1">
    <source>
        <dbReference type="EMBL" id="KAF0021612.1"/>
    </source>
</evidence>
<comment type="caution">
    <text evidence="1">The sequence shown here is derived from an EMBL/GenBank/DDBJ whole genome shotgun (WGS) entry which is preliminary data.</text>
</comment>
<name>A0A6A4RRG1_SCOMX</name>
<dbReference type="EMBL" id="VEVO01004077">
    <property type="protein sequence ID" value="KAF0021612.1"/>
    <property type="molecule type" value="Genomic_DNA"/>
</dbReference>
<proteinExistence type="predicted"/>
<reference evidence="1 2" key="1">
    <citation type="submission" date="2019-06" db="EMBL/GenBank/DDBJ databases">
        <title>Draft genomes of female and male turbot (Scophthalmus maximus).</title>
        <authorList>
            <person name="Xu H."/>
            <person name="Xu X.-W."/>
            <person name="Shao C."/>
            <person name="Chen S."/>
        </authorList>
    </citation>
    <scope>NUCLEOTIDE SEQUENCE [LARGE SCALE GENOMIC DNA]</scope>
    <source>
        <strain evidence="1">Ysfricsl-2016a</strain>
        <tissue evidence="1">Blood</tissue>
    </source>
</reference>
<gene>
    <name evidence="1" type="ORF">F2P81_026135</name>
</gene>
<organism evidence="1 2">
    <name type="scientific">Scophthalmus maximus</name>
    <name type="common">Turbot</name>
    <name type="synonym">Psetta maxima</name>
    <dbReference type="NCBI Taxonomy" id="52904"/>
    <lineage>
        <taxon>Eukaryota</taxon>
        <taxon>Metazoa</taxon>
        <taxon>Chordata</taxon>
        <taxon>Craniata</taxon>
        <taxon>Vertebrata</taxon>
        <taxon>Euteleostomi</taxon>
        <taxon>Actinopterygii</taxon>
        <taxon>Neopterygii</taxon>
        <taxon>Teleostei</taxon>
        <taxon>Neoteleostei</taxon>
        <taxon>Acanthomorphata</taxon>
        <taxon>Carangaria</taxon>
        <taxon>Pleuronectiformes</taxon>
        <taxon>Pleuronectoidei</taxon>
        <taxon>Scophthalmidae</taxon>
        <taxon>Scophthalmus</taxon>
    </lineage>
</organism>
<sequence length="112" mass="12829">MAPCSRFVVVLLYGWTHLCVGYCAMLKTDTAPEGRPVDFTHSANKKHDDRDLLLQDTMTEHMQMLYAKYNRAGFPFKDGNTVRSFKAHWGTCPKSLVLRMFATRDSPGLERE</sequence>
<evidence type="ECO:0000313" key="2">
    <source>
        <dbReference type="Proteomes" id="UP000438429"/>
    </source>
</evidence>
<accession>A0A6A4RRG1</accession>
<dbReference type="Proteomes" id="UP000438429">
    <property type="component" value="Unassembled WGS sequence"/>
</dbReference>
<dbReference type="AlphaFoldDB" id="A0A6A4RRG1"/>
<protein>
    <submittedName>
        <fullName evidence="1">Uncharacterized protein</fullName>
    </submittedName>
</protein>